<accession>A0ABX0A4K6</accession>
<organism evidence="2 3">
    <name type="scientific">Pallidibacillus pasinlerensis</name>
    <dbReference type="NCBI Taxonomy" id="2703818"/>
    <lineage>
        <taxon>Bacteria</taxon>
        <taxon>Bacillati</taxon>
        <taxon>Bacillota</taxon>
        <taxon>Bacilli</taxon>
        <taxon>Bacillales</taxon>
        <taxon>Bacillaceae</taxon>
        <taxon>Pallidibacillus</taxon>
    </lineage>
</organism>
<evidence type="ECO:0000313" key="2">
    <source>
        <dbReference type="EMBL" id="NCU17469.1"/>
    </source>
</evidence>
<evidence type="ECO:0000313" key="3">
    <source>
        <dbReference type="Proteomes" id="UP000743899"/>
    </source>
</evidence>
<dbReference type="InterPro" id="IPR020534">
    <property type="entry name" value="Uncharacterised_YqxA"/>
</dbReference>
<protein>
    <submittedName>
        <fullName evidence="2">DUF3679 domain-containing protein</fullName>
    </submittedName>
</protein>
<name>A0ABX0A4K6_9BACI</name>
<evidence type="ECO:0000256" key="1">
    <source>
        <dbReference type="SAM" id="Phobius"/>
    </source>
</evidence>
<keyword evidence="1" id="KW-1133">Transmembrane helix</keyword>
<reference evidence="2 3" key="1">
    <citation type="submission" date="2020-01" db="EMBL/GenBank/DDBJ databases">
        <title>A novel Bacillus sp. from Pasinler.</title>
        <authorList>
            <person name="Adiguzel A."/>
            <person name="Ay H."/>
            <person name="Baltaci M.O."/>
        </authorList>
    </citation>
    <scope>NUCLEOTIDE SEQUENCE [LARGE SCALE GENOMIC DNA]</scope>
    <source>
        <strain evidence="2 3">P1</strain>
    </source>
</reference>
<dbReference type="RefSeq" id="WP_161920302.1">
    <property type="nucleotide sequence ID" value="NZ_JAACYS010000023.1"/>
</dbReference>
<dbReference type="EMBL" id="JAACYS010000023">
    <property type="protein sequence ID" value="NCU17469.1"/>
    <property type="molecule type" value="Genomic_DNA"/>
</dbReference>
<proteinExistence type="predicted"/>
<feature type="transmembrane region" description="Helical" evidence="1">
    <location>
        <begin position="6"/>
        <end position="24"/>
    </location>
</feature>
<dbReference type="Pfam" id="PF12438">
    <property type="entry name" value="DUF3679"/>
    <property type="match status" value="1"/>
</dbReference>
<dbReference type="Proteomes" id="UP000743899">
    <property type="component" value="Unassembled WGS sequence"/>
</dbReference>
<keyword evidence="1" id="KW-0472">Membrane</keyword>
<keyword evidence="1" id="KW-0812">Transmembrane</keyword>
<sequence>MVRFFLKTILLISVLFFGIILGFLEANNGLHKMKGYDDGRFEKIIEVEKQDEVYETSILGEQISSHNIEEKKKVFEEINTYNVFSDIAQKLANFFSTIFSSLFL</sequence>
<comment type="caution">
    <text evidence="2">The sequence shown here is derived from an EMBL/GenBank/DDBJ whole genome shotgun (WGS) entry which is preliminary data.</text>
</comment>
<keyword evidence="3" id="KW-1185">Reference proteome</keyword>
<gene>
    <name evidence="2" type="ORF">GW534_06780</name>
</gene>